<organism evidence="1 2">
    <name type="scientific">Paenibacillus cellulosilyticus</name>
    <dbReference type="NCBI Taxonomy" id="375489"/>
    <lineage>
        <taxon>Bacteria</taxon>
        <taxon>Bacillati</taxon>
        <taxon>Bacillota</taxon>
        <taxon>Bacilli</taxon>
        <taxon>Bacillales</taxon>
        <taxon>Paenibacillaceae</taxon>
        <taxon>Paenibacillus</taxon>
    </lineage>
</organism>
<evidence type="ECO:0000313" key="2">
    <source>
        <dbReference type="Proteomes" id="UP000246635"/>
    </source>
</evidence>
<dbReference type="AlphaFoldDB" id="A0A2V2YRV9"/>
<sequence length="247" mass="29222">MQTIDNVLMLTHKDMNDHTKVPEWLENEYETFSKMVLNPKFPCYFGTLAEKRGEIRYTYVENNDYSKLPTTLASFLNLSRENPDKRQNLTVFFEPETKERPLEFYKNKMWEVLQYLHKNDSSPWPEHVPYDPQHRSWEFCFNGEPVFVFLGSPAYLKRHSRNYGNSLILIFQPTRIFNGFESDAPEGIKARSIIRSRLLEWDANEVDIPADSSKLGEKKDYYWKQYVIPDNNEPTKGGCPFHTKDND</sequence>
<proteinExistence type="predicted"/>
<comment type="caution">
    <text evidence="1">The sequence shown here is derived from an EMBL/GenBank/DDBJ whole genome shotgun (WGS) entry which is preliminary data.</text>
</comment>
<evidence type="ECO:0000313" key="1">
    <source>
        <dbReference type="EMBL" id="PWW00787.1"/>
    </source>
</evidence>
<dbReference type="RefSeq" id="WP_110045002.1">
    <property type="nucleotide sequence ID" value="NZ_CP054612.1"/>
</dbReference>
<dbReference type="OrthoDB" id="112290at2"/>
<dbReference type="PANTHER" id="PTHR40045:SF1">
    <property type="entry name" value="YQCI_YCGG FAMILY PROTEIN"/>
    <property type="match status" value="1"/>
</dbReference>
<reference evidence="1 2" key="1">
    <citation type="submission" date="2018-05" db="EMBL/GenBank/DDBJ databases">
        <title>Genomic Encyclopedia of Type Strains, Phase III (KMG-III): the genomes of soil and plant-associated and newly described type strains.</title>
        <authorList>
            <person name="Whitman W."/>
        </authorList>
    </citation>
    <scope>NUCLEOTIDE SEQUENCE [LARGE SCALE GENOMIC DNA]</scope>
    <source>
        <strain evidence="1 2">CECT 5696</strain>
    </source>
</reference>
<dbReference type="EMBL" id="QGTQ01000012">
    <property type="protein sequence ID" value="PWW00787.1"/>
    <property type="molecule type" value="Genomic_DNA"/>
</dbReference>
<gene>
    <name evidence="1" type="ORF">DFQ01_112140</name>
</gene>
<keyword evidence="2" id="KW-1185">Reference proteome</keyword>
<dbReference type="Pfam" id="PF08892">
    <property type="entry name" value="YqcI_YcgG"/>
    <property type="match status" value="1"/>
</dbReference>
<dbReference type="PANTHER" id="PTHR40045">
    <property type="entry name" value="YCGG FAMILY PROTEIN"/>
    <property type="match status" value="1"/>
</dbReference>
<accession>A0A2V2YRV9</accession>
<dbReference type="InterPro" id="IPR014988">
    <property type="entry name" value="Uncharacterised_YqcI/YcgG"/>
</dbReference>
<protein>
    <recommendedName>
        <fullName evidence="3">YqcI/YcgG family protein</fullName>
    </recommendedName>
</protein>
<dbReference type="Proteomes" id="UP000246635">
    <property type="component" value="Unassembled WGS sequence"/>
</dbReference>
<name>A0A2V2YRV9_9BACL</name>
<evidence type="ECO:0008006" key="3">
    <source>
        <dbReference type="Google" id="ProtNLM"/>
    </source>
</evidence>